<name>A0A1H2ZYL4_9PSEU</name>
<dbReference type="OrthoDB" id="4629613at2"/>
<dbReference type="RefSeq" id="WP_091288570.1">
    <property type="nucleotide sequence ID" value="NZ_FNON01000002.1"/>
</dbReference>
<dbReference type="EMBL" id="FNON01000002">
    <property type="protein sequence ID" value="SDX22505.1"/>
    <property type="molecule type" value="Genomic_DNA"/>
</dbReference>
<keyword evidence="5" id="KW-1185">Reference proteome</keyword>
<feature type="domain" description="Transglycosylase SLT" evidence="3">
    <location>
        <begin position="267"/>
        <end position="343"/>
    </location>
</feature>
<dbReference type="InterPro" id="IPR010310">
    <property type="entry name" value="T7SS_ESAT-6-like"/>
</dbReference>
<dbReference type="PANTHER" id="PTHR21525">
    <property type="entry name" value="MOTILE SPERM PROTEIN"/>
    <property type="match status" value="1"/>
</dbReference>
<dbReference type="STRING" id="589385.SAMN05421504_102723"/>
<dbReference type="Proteomes" id="UP000199515">
    <property type="component" value="Unassembled WGS sequence"/>
</dbReference>
<reference evidence="4 5" key="1">
    <citation type="submission" date="2016-10" db="EMBL/GenBank/DDBJ databases">
        <authorList>
            <person name="de Groot N.N."/>
        </authorList>
    </citation>
    <scope>NUCLEOTIDE SEQUENCE [LARGE SCALE GENOMIC DNA]</scope>
    <source>
        <strain evidence="4 5">CPCC 202699</strain>
    </source>
</reference>
<feature type="region of interest" description="Disordered" evidence="2">
    <location>
        <begin position="186"/>
        <end position="241"/>
    </location>
</feature>
<dbReference type="Pfam" id="PF01464">
    <property type="entry name" value="SLT"/>
    <property type="match status" value="1"/>
</dbReference>
<feature type="compositionally biased region" description="Gly residues" evidence="2">
    <location>
        <begin position="213"/>
        <end position="229"/>
    </location>
</feature>
<dbReference type="SUPFAM" id="SSF53955">
    <property type="entry name" value="Lysozyme-like"/>
    <property type="match status" value="1"/>
</dbReference>
<dbReference type="Gene3D" id="1.10.287.1060">
    <property type="entry name" value="ESAT-6-like"/>
    <property type="match status" value="1"/>
</dbReference>
<protein>
    <submittedName>
        <fullName evidence="4">WXG100 family type VII secretion target</fullName>
    </submittedName>
</protein>
<organism evidence="4 5">
    <name type="scientific">Amycolatopsis xylanica</name>
    <dbReference type="NCBI Taxonomy" id="589385"/>
    <lineage>
        <taxon>Bacteria</taxon>
        <taxon>Bacillati</taxon>
        <taxon>Actinomycetota</taxon>
        <taxon>Actinomycetes</taxon>
        <taxon>Pseudonocardiales</taxon>
        <taxon>Pseudonocardiaceae</taxon>
        <taxon>Amycolatopsis</taxon>
    </lineage>
</organism>
<dbReference type="CDD" id="cd13402">
    <property type="entry name" value="LT_TF-like"/>
    <property type="match status" value="1"/>
</dbReference>
<dbReference type="InterPro" id="IPR008258">
    <property type="entry name" value="Transglycosylase_SLT_dom_1"/>
</dbReference>
<evidence type="ECO:0000256" key="2">
    <source>
        <dbReference type="SAM" id="MobiDB-lite"/>
    </source>
</evidence>
<gene>
    <name evidence="4" type="ORF">SAMN05421504_102723</name>
</gene>
<evidence type="ECO:0000259" key="3">
    <source>
        <dbReference type="Pfam" id="PF01464"/>
    </source>
</evidence>
<dbReference type="PANTHER" id="PTHR21525:SF9">
    <property type="entry name" value="CHANNEL_COLICIN DOMAIN-CONTAINING PROTEIN"/>
    <property type="match status" value="1"/>
</dbReference>
<proteinExistence type="predicted"/>
<sequence length="357" mass="37269">MPDNTDNWSEVTKQLERIDQVNVPAISAASQQFAKASENADDHNTSLTNSVKALRNGVWEGEAANGFFAYVDQVTTAGDKVRDHLKEVSKDLDDLATQLSDIKNQVSSKAQDAEKEINARNAAAKTKAEAMVKDDPAAASGVITAAGTANHNTAHAAAEAMNTLLQTADQKIAESQKLMKTQIEGGYSSVPLPGKDGTLPQQTGGIHSNGASHNGGGGGSSGGGGGLGPSGAPPSTTPPGNVQQWIQEAIKILQANGIPVTDADISKIWTIIEKESGGNPNAINNWDSNAAKGTPSKGLMQCIDPTFNAHKLPGHDNIYNPVDNIIAGVRYTFSRYGGFDGHPGLKSMSHGGGYQGY</sequence>
<evidence type="ECO:0000256" key="1">
    <source>
        <dbReference type="SAM" id="Coils"/>
    </source>
</evidence>
<evidence type="ECO:0000313" key="5">
    <source>
        <dbReference type="Proteomes" id="UP000199515"/>
    </source>
</evidence>
<dbReference type="InterPro" id="IPR036689">
    <property type="entry name" value="ESAT-6-like_sf"/>
</dbReference>
<feature type="coiled-coil region" evidence="1">
    <location>
        <begin position="85"/>
        <end position="116"/>
    </location>
</feature>
<accession>A0A1H2ZYL4</accession>
<dbReference type="InterPro" id="IPR023346">
    <property type="entry name" value="Lysozyme-like_dom_sf"/>
</dbReference>
<evidence type="ECO:0000313" key="4">
    <source>
        <dbReference type="EMBL" id="SDX22505.1"/>
    </source>
</evidence>
<keyword evidence="1" id="KW-0175">Coiled coil</keyword>
<dbReference type="Pfam" id="PF06013">
    <property type="entry name" value="WXG100"/>
    <property type="match status" value="1"/>
</dbReference>
<dbReference type="Gene3D" id="1.10.530.10">
    <property type="match status" value="1"/>
</dbReference>
<dbReference type="SUPFAM" id="SSF140453">
    <property type="entry name" value="EsxAB dimer-like"/>
    <property type="match status" value="1"/>
</dbReference>
<dbReference type="AlphaFoldDB" id="A0A1H2ZYL4"/>